<dbReference type="eggNOG" id="COG1694">
    <property type="taxonomic scope" value="Bacteria"/>
</dbReference>
<gene>
    <name evidence="2" type="ORF">HPDFL43_04490</name>
</gene>
<dbReference type="Proteomes" id="UP000004291">
    <property type="component" value="Chromosome"/>
</dbReference>
<dbReference type="STRING" id="411684.HPDFL43_04490"/>
<accession>A9D3J0</accession>
<dbReference type="AlphaFoldDB" id="A9D3J0"/>
<dbReference type="EMBL" id="ABIA03000002">
    <property type="protein sequence ID" value="EDQ33681.1"/>
    <property type="molecule type" value="Genomic_DNA"/>
</dbReference>
<organism evidence="2 3">
    <name type="scientific">Hoeflea phototrophica (strain DSM 17068 / NCIMB 14078 / DFL-43)</name>
    <dbReference type="NCBI Taxonomy" id="411684"/>
    <lineage>
        <taxon>Bacteria</taxon>
        <taxon>Pseudomonadati</taxon>
        <taxon>Pseudomonadota</taxon>
        <taxon>Alphaproteobacteria</taxon>
        <taxon>Hyphomicrobiales</taxon>
        <taxon>Rhizobiaceae</taxon>
        <taxon>Hoeflea</taxon>
    </lineage>
</organism>
<dbReference type="InterPro" id="IPR004518">
    <property type="entry name" value="MazG-like_dom"/>
</dbReference>
<dbReference type="Pfam" id="PF03819">
    <property type="entry name" value="MazG"/>
    <property type="match status" value="1"/>
</dbReference>
<reference evidence="2 3" key="1">
    <citation type="submission" date="2007-10" db="EMBL/GenBank/DDBJ databases">
        <authorList>
            <person name="Wagner-Dobler I."/>
            <person name="Ferriera S."/>
            <person name="Johnson J."/>
            <person name="Kravitz S."/>
            <person name="Beeson K."/>
            <person name="Sutton G."/>
            <person name="Rogers Y.-H."/>
            <person name="Friedman R."/>
            <person name="Frazier M."/>
            <person name="Venter J.C."/>
        </authorList>
    </citation>
    <scope>NUCLEOTIDE SEQUENCE [LARGE SCALE GENOMIC DNA]</scope>
    <source>
        <strain evidence="2 3">DFL-43</strain>
    </source>
</reference>
<protein>
    <submittedName>
        <fullName evidence="2">Putative pyrophosphatase</fullName>
    </submittedName>
</protein>
<dbReference type="RefSeq" id="WP_007196687.1">
    <property type="nucleotide sequence ID" value="NZ_CM002917.1"/>
</dbReference>
<evidence type="ECO:0000313" key="3">
    <source>
        <dbReference type="Proteomes" id="UP000004291"/>
    </source>
</evidence>
<keyword evidence="3" id="KW-1185">Reference proteome</keyword>
<dbReference type="SUPFAM" id="SSF101386">
    <property type="entry name" value="all-alpha NTP pyrophosphatases"/>
    <property type="match status" value="1"/>
</dbReference>
<dbReference type="Gene3D" id="1.10.287.1080">
    <property type="entry name" value="MazG-like"/>
    <property type="match status" value="1"/>
</dbReference>
<reference evidence="2 3" key="2">
    <citation type="submission" date="2012-06" db="EMBL/GenBank/DDBJ databases">
        <authorList>
            <person name="Fiebig A."/>
        </authorList>
    </citation>
    <scope>NUCLEOTIDE SEQUENCE [LARGE SCALE GENOMIC DNA]</scope>
    <source>
        <strain evidence="2 3">DFL-43</strain>
    </source>
</reference>
<comment type="caution">
    <text evidence="2">The sequence shown here is derived from an EMBL/GenBank/DDBJ whole genome shotgun (WGS) entry which is preliminary data.</text>
</comment>
<proteinExistence type="predicted"/>
<feature type="domain" description="NTP pyrophosphohydrolase MazG-like" evidence="1">
    <location>
        <begin position="35"/>
        <end position="100"/>
    </location>
</feature>
<evidence type="ECO:0000259" key="1">
    <source>
        <dbReference type="Pfam" id="PF03819"/>
    </source>
</evidence>
<dbReference type="CDD" id="cd11538">
    <property type="entry name" value="NTP-PPase_u1"/>
    <property type="match status" value="1"/>
</dbReference>
<name>A9D3J0_HOEPD</name>
<dbReference type="HOGENOM" id="CLU_162708_0_0_5"/>
<dbReference type="OrthoDB" id="9791898at2"/>
<sequence length="113" mass="13370">MTVELHEIQQEVEAVSRIYAKNCNVRRDDDWYFLKMQEETGELLQAWLRLTGRGRQKGDPEAQIRQQLEDELADCMAQVFLIAERFDIDVEKAIGRKWFKYLPERKHAGNADE</sequence>
<evidence type="ECO:0000313" key="2">
    <source>
        <dbReference type="EMBL" id="EDQ33681.1"/>
    </source>
</evidence>